<evidence type="ECO:0000313" key="3">
    <source>
        <dbReference type="Proteomes" id="UP001139311"/>
    </source>
</evidence>
<dbReference type="RefSeq" id="WP_226613836.1">
    <property type="nucleotide sequence ID" value="NZ_JAJAQI010000067.1"/>
</dbReference>
<dbReference type="PANTHER" id="PTHR34610:SF3">
    <property type="entry name" value="SSL7007 PROTEIN"/>
    <property type="match status" value="1"/>
</dbReference>
<keyword evidence="3" id="KW-1185">Reference proteome</keyword>
<gene>
    <name evidence="2" type="ORF">LHA35_25735</name>
</gene>
<dbReference type="SMART" id="SM00670">
    <property type="entry name" value="PINc"/>
    <property type="match status" value="1"/>
</dbReference>
<organism evidence="2 3">
    <name type="scientific">Roseicella aerolata</name>
    <dbReference type="NCBI Taxonomy" id="2883479"/>
    <lineage>
        <taxon>Bacteria</taxon>
        <taxon>Pseudomonadati</taxon>
        <taxon>Pseudomonadota</taxon>
        <taxon>Alphaproteobacteria</taxon>
        <taxon>Acetobacterales</taxon>
        <taxon>Roseomonadaceae</taxon>
        <taxon>Roseicella</taxon>
    </lineage>
</organism>
<dbReference type="AlphaFoldDB" id="A0A9X1LDC7"/>
<dbReference type="InterPro" id="IPR002850">
    <property type="entry name" value="PIN_toxin-like"/>
</dbReference>
<evidence type="ECO:0000259" key="1">
    <source>
        <dbReference type="SMART" id="SM00670"/>
    </source>
</evidence>
<dbReference type="EMBL" id="JAJAQI010000067">
    <property type="protein sequence ID" value="MCB4825130.1"/>
    <property type="molecule type" value="Genomic_DNA"/>
</dbReference>
<dbReference type="Proteomes" id="UP001139311">
    <property type="component" value="Unassembled WGS sequence"/>
</dbReference>
<protein>
    <submittedName>
        <fullName evidence="2">Toxin-antitoxin system toxin component, PIN family</fullName>
    </submittedName>
</protein>
<dbReference type="SUPFAM" id="SSF88723">
    <property type="entry name" value="PIN domain-like"/>
    <property type="match status" value="1"/>
</dbReference>
<dbReference type="InterPro" id="IPR002716">
    <property type="entry name" value="PIN_dom"/>
</dbReference>
<evidence type="ECO:0000313" key="2">
    <source>
        <dbReference type="EMBL" id="MCB4825130.1"/>
    </source>
</evidence>
<dbReference type="Pfam" id="PF13470">
    <property type="entry name" value="PIN_3"/>
    <property type="match status" value="1"/>
</dbReference>
<proteinExistence type="predicted"/>
<feature type="domain" description="PIN" evidence="1">
    <location>
        <begin position="3"/>
        <end position="120"/>
    </location>
</feature>
<dbReference type="InterPro" id="IPR029060">
    <property type="entry name" value="PIN-like_dom_sf"/>
</dbReference>
<comment type="caution">
    <text evidence="2">The sequence shown here is derived from an EMBL/GenBank/DDBJ whole genome shotgun (WGS) entry which is preliminary data.</text>
</comment>
<reference evidence="2" key="1">
    <citation type="submission" date="2021-10" db="EMBL/GenBank/DDBJ databases">
        <title>Roseicella aerolatum sp. nov., isolated from aerosols of e-waste dismantling site.</title>
        <authorList>
            <person name="Qin T."/>
        </authorList>
    </citation>
    <scope>NUCLEOTIDE SEQUENCE</scope>
    <source>
        <strain evidence="2">GB24</strain>
    </source>
</reference>
<dbReference type="PANTHER" id="PTHR34610">
    <property type="entry name" value="SSL7007 PROTEIN"/>
    <property type="match status" value="1"/>
</dbReference>
<accession>A0A9X1LDC7</accession>
<dbReference type="NCBIfam" id="TIGR00305">
    <property type="entry name" value="putative toxin-antitoxin system toxin component, PIN family"/>
    <property type="match status" value="1"/>
</dbReference>
<name>A0A9X1LDC7_9PROT</name>
<sequence>MILRVVLDTDVMVAGFASAAGASRRLLLAALDGELRLLLSTPLILEYEAVLTRASVLEMAGISVEEVLAVLDELAGVCVPVAFDFRVRPGARDPDDDLVLETAVNGGADVIATFNLADLRDGAARFGIPAERPADVLRRMRR</sequence>